<proteinExistence type="predicted"/>
<gene>
    <name evidence="2" type="ORF">SPIL2461_LOCUS10076</name>
</gene>
<comment type="caution">
    <text evidence="2">The sequence shown here is derived from an EMBL/GenBank/DDBJ whole genome shotgun (WGS) entry which is preliminary data.</text>
</comment>
<evidence type="ECO:0000256" key="1">
    <source>
        <dbReference type="SAM" id="MobiDB-lite"/>
    </source>
</evidence>
<feature type="non-terminal residue" evidence="2">
    <location>
        <position position="173"/>
    </location>
</feature>
<evidence type="ECO:0000313" key="2">
    <source>
        <dbReference type="EMBL" id="CAE7408648.1"/>
    </source>
</evidence>
<name>A0A812QXZ4_SYMPI</name>
<dbReference type="Proteomes" id="UP000649617">
    <property type="component" value="Unassembled WGS sequence"/>
</dbReference>
<protein>
    <submittedName>
        <fullName evidence="2">Uncharacterized protein</fullName>
    </submittedName>
</protein>
<reference evidence="2" key="1">
    <citation type="submission" date="2021-02" db="EMBL/GenBank/DDBJ databases">
        <authorList>
            <person name="Dougan E. K."/>
            <person name="Rhodes N."/>
            <person name="Thang M."/>
            <person name="Chan C."/>
        </authorList>
    </citation>
    <scope>NUCLEOTIDE SEQUENCE</scope>
</reference>
<sequence>IGLADAAGFGSAAVRRRLVHVLKQIDDARSPAHGAVLQLLLSLSQQCQDSVDPDVADAVVQAIWLSDCDDVARSAVKSLPMILKAVELSPVKLRGLVQRAWRMVPDAVIQCGLHSLLGLRNPHDLPGPMEQDISQPDPSEVPTTITLSDSCAPNAATEGSLSQQASYIPAGSS</sequence>
<feature type="non-terminal residue" evidence="2">
    <location>
        <position position="1"/>
    </location>
</feature>
<dbReference type="AlphaFoldDB" id="A0A812QXZ4"/>
<feature type="region of interest" description="Disordered" evidence="1">
    <location>
        <begin position="125"/>
        <end position="173"/>
    </location>
</feature>
<feature type="compositionally biased region" description="Polar residues" evidence="1">
    <location>
        <begin position="132"/>
        <end position="173"/>
    </location>
</feature>
<dbReference type="EMBL" id="CAJNIZ010018347">
    <property type="protein sequence ID" value="CAE7408648.1"/>
    <property type="molecule type" value="Genomic_DNA"/>
</dbReference>
<evidence type="ECO:0000313" key="3">
    <source>
        <dbReference type="Proteomes" id="UP000649617"/>
    </source>
</evidence>
<keyword evidence="3" id="KW-1185">Reference proteome</keyword>
<organism evidence="2 3">
    <name type="scientific">Symbiodinium pilosum</name>
    <name type="common">Dinoflagellate</name>
    <dbReference type="NCBI Taxonomy" id="2952"/>
    <lineage>
        <taxon>Eukaryota</taxon>
        <taxon>Sar</taxon>
        <taxon>Alveolata</taxon>
        <taxon>Dinophyceae</taxon>
        <taxon>Suessiales</taxon>
        <taxon>Symbiodiniaceae</taxon>
        <taxon>Symbiodinium</taxon>
    </lineage>
</organism>
<accession>A0A812QXZ4</accession>